<dbReference type="Proteomes" id="UP001214576">
    <property type="component" value="Unassembled WGS sequence"/>
</dbReference>
<name>A0AAD4TX45_OVIAM</name>
<dbReference type="EMBL" id="JAKZEL010000017">
    <property type="protein sequence ID" value="KAI4535832.1"/>
    <property type="molecule type" value="Genomic_DNA"/>
</dbReference>
<accession>A0AAD4TX45</accession>
<sequence length="178" mass="19429">MRQWTCGGNRPPSDLLSALLNGELALDFRGGSGATGSRRYILRSNWTHCLLRAENLEAVMGEGFCLSVPVGDGVLKITLWPDATEKEVENRVDEEQDFRILSRVEEDVQENIESLMGSPESCPDKSGFLLSLLQTHPPLFPESAADLSNLSFSANFFSSVILSSSFSGISSSSHRSTT</sequence>
<comment type="caution">
    <text evidence="1">The sequence shown here is derived from an EMBL/GenBank/DDBJ whole genome shotgun (WGS) entry which is preliminary data.</text>
</comment>
<evidence type="ECO:0000313" key="2">
    <source>
        <dbReference type="Proteomes" id="UP001214576"/>
    </source>
</evidence>
<proteinExistence type="predicted"/>
<reference evidence="1" key="1">
    <citation type="submission" date="2022-03" db="EMBL/GenBank/DDBJ databases">
        <title>Genomic analyses of argali, domestic sheep and their hybrids provide insights into chromosomal evolution, heterosis and genetic basis of agronomic traits.</title>
        <authorList>
            <person name="Li M."/>
        </authorList>
    </citation>
    <scope>NUCLEOTIDE SEQUENCE</scope>
    <source>
        <strain evidence="1">CAU-MHL-2022a</strain>
        <tissue evidence="1">Skin</tissue>
    </source>
</reference>
<dbReference type="AlphaFoldDB" id="A0AAD4TX45"/>
<gene>
    <name evidence="1" type="ORF">MG293_014159</name>
</gene>
<protein>
    <submittedName>
        <fullName evidence="1">Uncharacterized protein</fullName>
    </submittedName>
</protein>
<organism evidence="1 2">
    <name type="scientific">Ovis ammon polii</name>
    <dbReference type="NCBI Taxonomy" id="230172"/>
    <lineage>
        <taxon>Eukaryota</taxon>
        <taxon>Metazoa</taxon>
        <taxon>Chordata</taxon>
        <taxon>Craniata</taxon>
        <taxon>Vertebrata</taxon>
        <taxon>Euteleostomi</taxon>
        <taxon>Mammalia</taxon>
        <taxon>Eutheria</taxon>
        <taxon>Laurasiatheria</taxon>
        <taxon>Artiodactyla</taxon>
        <taxon>Ruminantia</taxon>
        <taxon>Pecora</taxon>
        <taxon>Bovidae</taxon>
        <taxon>Caprinae</taxon>
        <taxon>Ovis</taxon>
    </lineage>
</organism>
<keyword evidence="2" id="KW-1185">Reference proteome</keyword>
<evidence type="ECO:0000313" key="1">
    <source>
        <dbReference type="EMBL" id="KAI4535832.1"/>
    </source>
</evidence>